<feature type="compositionally biased region" description="Low complexity" evidence="1">
    <location>
        <begin position="1066"/>
        <end position="1078"/>
    </location>
</feature>
<feature type="compositionally biased region" description="Basic and acidic residues" evidence="1">
    <location>
        <begin position="618"/>
        <end position="627"/>
    </location>
</feature>
<sequence>MAKLLMKIDLSDDRQHPPARAGRSQTLKQGEIIAIHSKLTAQNGELLCCDVKRKKKPPSCAVYTTQGASETAQAVLNTNDLVLGMAISYAVPKAIPQSKQHIKSPIDSFKAQLPDNSRPLLSFLPPQTCFLFSCPFLIRAIVQPAASTRASSENLTKPTHEATVLNCYESFDSATGHVPTVLLSPPSEPFHQQAQPRERHCTGAGVEVRAEGGPIKLPAAPFHRAQRPRLLAIMPRAICDSEDEEEVLVEDDEPSQEQFRSSNFSYSQTLDLANQILQSTQPLEEANNNSSLSTGEIKRRIADTTGFFSSTEDSKMAAPASAAEQKLSRRHTNANASAASPMPPRGLKRTQTTYGKAKSKSQGLPNPAAEAAAFQALNNDERASQESLAYLQDSDTPRTTSGLPAGSILQDFQEHNPNALFPTNPESTIENNASSQQRMLEMVHQPRTNAGPGAHKSSNESQEQHSSFPWSASGRQTQTPKVDQRIPPLSHDPTDNELNEGAAETTDVLLHGQIDTAPVSAVAAIDAAGEMHGEMRDGVGNESQAFNIPSISTTEQASDSRRDQVAVVVTQHKASNSKPPPKSSPMVIIPHLESPREEQMASVQKPSRTRKRNVVGSEPDHGQHQRSESPNSDDCDVGLPKERYVPRLSRRRATAVADPVDSALPKKAAKQRRVTEGAPVDSAIHAPPSSEKNAKLKSKVTTSTESYSPRYTASTSRSARKDEDADLKAAIAASLRDMEQSSVSKPTVIEADDPSSKPADWKEPDRPSGEDVSPLSSPNTLRSTITATSSAAPRDEVQDMARPSQSAPKAIQLSPVKMLPPSLPASSTRRSPRRCHTTIFEDHASGRSPTLSQLQAGRIAAAEPLPNPTLSNKRKRRTIMQNGLDDEDELAQESAAHKPDPKKRRRPSKAENVGSLKAAQEVLDESEDDMPTTNGRKSRSNAPKLADSEPERREDAQAPLTQRGKRPGTLEKVLDDDSGDELEPLDLDEVVVKPVRKRGRPPKAKAKVHSESEAEPELDNDNDEDFEGQTKTRKAPGRPAKENTQGSATQEPVSKNTKTALEPKDANANTAPNKAPTPVKVLTPAPLVDATATEPEAKCTTPAPDVKPNSNSHSPIKKSAKGIHRVGLGRRQRVQPLLKIIRPDARTRREDASRVTTITSVAELEAKWNEAPE</sequence>
<dbReference type="Gene3D" id="6.10.140.100">
    <property type="match status" value="1"/>
</dbReference>
<feature type="region of interest" description="Disordered" evidence="1">
    <location>
        <begin position="415"/>
        <end position="435"/>
    </location>
</feature>
<dbReference type="Proteomes" id="UP000016931">
    <property type="component" value="Unassembled WGS sequence"/>
</dbReference>
<feature type="compositionally biased region" description="Polar residues" evidence="1">
    <location>
        <begin position="349"/>
        <end position="364"/>
    </location>
</feature>
<feature type="region of interest" description="Disordered" evidence="1">
    <location>
        <begin position="552"/>
        <end position="1130"/>
    </location>
</feature>
<feature type="compositionally biased region" description="Basic and acidic residues" evidence="1">
    <location>
        <begin position="946"/>
        <end position="956"/>
    </location>
</feature>
<feature type="compositionally biased region" description="Acidic residues" evidence="1">
    <location>
        <begin position="976"/>
        <end position="989"/>
    </location>
</feature>
<feature type="compositionally biased region" description="Basic residues" evidence="1">
    <location>
        <begin position="994"/>
        <end position="1007"/>
    </location>
</feature>
<dbReference type="OrthoDB" id="5404794at2759"/>
<evidence type="ECO:0000313" key="3">
    <source>
        <dbReference type="Proteomes" id="UP000016931"/>
    </source>
</evidence>
<dbReference type="HOGENOM" id="CLU_273865_0_0_1"/>
<protein>
    <submittedName>
        <fullName evidence="2">Uncharacterized protein</fullName>
    </submittedName>
</protein>
<feature type="compositionally biased region" description="Polar residues" evidence="1">
    <location>
        <begin position="699"/>
        <end position="717"/>
    </location>
</feature>
<accession>N1QG07</accession>
<dbReference type="eggNOG" id="ENOG502SRG9">
    <property type="taxonomic scope" value="Eukaryota"/>
</dbReference>
<feature type="region of interest" description="Disordered" evidence="1">
    <location>
        <begin position="310"/>
        <end position="366"/>
    </location>
</feature>
<organism evidence="2 3">
    <name type="scientific">Sphaerulina musiva (strain SO2202)</name>
    <name type="common">Poplar stem canker fungus</name>
    <name type="synonym">Septoria musiva</name>
    <dbReference type="NCBI Taxonomy" id="692275"/>
    <lineage>
        <taxon>Eukaryota</taxon>
        <taxon>Fungi</taxon>
        <taxon>Dikarya</taxon>
        <taxon>Ascomycota</taxon>
        <taxon>Pezizomycotina</taxon>
        <taxon>Dothideomycetes</taxon>
        <taxon>Dothideomycetidae</taxon>
        <taxon>Mycosphaerellales</taxon>
        <taxon>Mycosphaerellaceae</taxon>
        <taxon>Sphaerulina</taxon>
    </lineage>
</organism>
<dbReference type="AlphaFoldDB" id="N1QG07"/>
<feature type="compositionally biased region" description="Polar residues" evidence="1">
    <location>
        <begin position="424"/>
        <end position="435"/>
    </location>
</feature>
<proteinExistence type="predicted"/>
<feature type="compositionally biased region" description="Polar residues" evidence="1">
    <location>
        <begin position="1042"/>
        <end position="1059"/>
    </location>
</feature>
<reference evidence="2 3" key="1">
    <citation type="journal article" date="2012" name="PLoS Pathog.">
        <title>Diverse lifestyles and strategies of plant pathogenesis encoded in the genomes of eighteen Dothideomycetes fungi.</title>
        <authorList>
            <person name="Ohm R.A."/>
            <person name="Feau N."/>
            <person name="Henrissat B."/>
            <person name="Schoch C.L."/>
            <person name="Horwitz B.A."/>
            <person name="Barry K.W."/>
            <person name="Condon B.J."/>
            <person name="Copeland A.C."/>
            <person name="Dhillon B."/>
            <person name="Glaser F."/>
            <person name="Hesse C.N."/>
            <person name="Kosti I."/>
            <person name="LaButti K."/>
            <person name="Lindquist E.A."/>
            <person name="Lucas S."/>
            <person name="Salamov A.A."/>
            <person name="Bradshaw R.E."/>
            <person name="Ciuffetti L."/>
            <person name="Hamelin R.C."/>
            <person name="Kema G.H.J."/>
            <person name="Lawrence C."/>
            <person name="Scott J.A."/>
            <person name="Spatafora J.W."/>
            <person name="Turgeon B.G."/>
            <person name="de Wit P.J.G.M."/>
            <person name="Zhong S."/>
            <person name="Goodwin S.B."/>
            <person name="Grigoriev I.V."/>
        </authorList>
    </citation>
    <scope>NUCLEOTIDE SEQUENCE [LARGE SCALE GENOMIC DNA]</scope>
    <source>
        <strain evidence="2 3">SO2202</strain>
    </source>
</reference>
<dbReference type="PROSITE" id="PS50330">
    <property type="entry name" value="UIM"/>
    <property type="match status" value="1"/>
</dbReference>
<feature type="compositionally biased region" description="Polar residues" evidence="1">
    <location>
        <begin position="459"/>
        <end position="481"/>
    </location>
</feature>
<feature type="compositionally biased region" description="Polar residues" evidence="1">
    <location>
        <begin position="774"/>
        <end position="791"/>
    </location>
</feature>
<evidence type="ECO:0000313" key="2">
    <source>
        <dbReference type="EMBL" id="EMF09478.1"/>
    </source>
</evidence>
<dbReference type="EMBL" id="KB456269">
    <property type="protein sequence ID" value="EMF09478.1"/>
    <property type="molecule type" value="Genomic_DNA"/>
</dbReference>
<dbReference type="RefSeq" id="XP_016757599.1">
    <property type="nucleotide sequence ID" value="XM_016902736.1"/>
</dbReference>
<feature type="region of interest" description="Disordered" evidence="1">
    <location>
        <begin position="447"/>
        <end position="499"/>
    </location>
</feature>
<evidence type="ECO:0000256" key="1">
    <source>
        <dbReference type="SAM" id="MobiDB-lite"/>
    </source>
</evidence>
<keyword evidence="3" id="KW-1185">Reference proteome</keyword>
<feature type="compositionally biased region" description="Acidic residues" evidence="1">
    <location>
        <begin position="1013"/>
        <end position="1027"/>
    </location>
</feature>
<feature type="compositionally biased region" description="Basic and acidic residues" evidence="1">
    <location>
        <begin position="759"/>
        <end position="769"/>
    </location>
</feature>
<dbReference type="OMA" id="NHEPNVM"/>
<dbReference type="GeneID" id="27899873"/>
<gene>
    <name evidence="2" type="ORF">SEPMUDRAFT_135866</name>
</gene>
<dbReference type="InterPro" id="IPR003903">
    <property type="entry name" value="UIM_dom"/>
</dbReference>
<feature type="compositionally biased region" description="Basic residues" evidence="1">
    <location>
        <begin position="1115"/>
        <end position="1130"/>
    </location>
</feature>
<name>N1QG07_SPHMS</name>